<dbReference type="EMBL" id="CM000950">
    <property type="protein sequence ID" value="EDY62919.1"/>
    <property type="molecule type" value="Genomic_DNA"/>
</dbReference>
<proteinExistence type="predicted"/>
<dbReference type="CDD" id="cd06257">
    <property type="entry name" value="DnaJ"/>
    <property type="match status" value="1"/>
</dbReference>
<dbReference type="eggNOG" id="COG0484">
    <property type="taxonomic scope" value="Bacteria"/>
</dbReference>
<reference evidence="4" key="2">
    <citation type="submission" date="2009-10" db="EMBL/GenBank/DDBJ databases">
        <title>The genome sequence of Streptomyces pristinaespiralis strain ATCC 25486.</title>
        <authorList>
            <consortium name="The Broad Institute Genome Sequencing Platform"/>
            <consortium name="Broad Institute Microbial Sequencing Center"/>
            <person name="Fischbach M."/>
            <person name="Godfrey P."/>
            <person name="Ward D."/>
            <person name="Young S."/>
            <person name="Zeng Q."/>
            <person name="Koehrsen M."/>
            <person name="Alvarado L."/>
            <person name="Berlin A.M."/>
            <person name="Bochicchio J."/>
            <person name="Borenstein D."/>
            <person name="Chapman S.B."/>
            <person name="Chen Z."/>
            <person name="Engels R."/>
            <person name="Freedman E."/>
            <person name="Gellesch M."/>
            <person name="Goldberg J."/>
            <person name="Griggs A."/>
            <person name="Gujja S."/>
            <person name="Heilman E.R."/>
            <person name="Heiman D.I."/>
            <person name="Hepburn T.A."/>
            <person name="Howarth C."/>
            <person name="Jen D."/>
            <person name="Larson L."/>
            <person name="Lewis B."/>
            <person name="Mehta T."/>
            <person name="Park D."/>
            <person name="Pearson M."/>
            <person name="Richards J."/>
            <person name="Roberts A."/>
            <person name="Saif S."/>
            <person name="Shea T.D."/>
            <person name="Shenoy N."/>
            <person name="Sisk P."/>
            <person name="Stolte C."/>
            <person name="Sykes S.N."/>
            <person name="Thomson T."/>
            <person name="Walk T."/>
            <person name="White J."/>
            <person name="Yandava C."/>
            <person name="Straight P."/>
            <person name="Clardy J."/>
            <person name="Hung D."/>
            <person name="Kolter R."/>
            <person name="Mekalanos J."/>
            <person name="Walker S."/>
            <person name="Walsh C.T."/>
            <person name="Wieland-Brown L.C."/>
            <person name="Haas B."/>
            <person name="Nusbaum C."/>
            <person name="Birren B."/>
        </authorList>
    </citation>
    <scope>NUCLEOTIDE SEQUENCE [LARGE SCALE GENOMIC DNA]</scope>
    <source>
        <strain evidence="4">ATCC 25486 / DSM 40338 / CBS 914.69 / JCM 4507 / NBRC 13074 / NRRL 2958 / 5647</strain>
    </source>
</reference>
<dbReference type="SUPFAM" id="SSF46565">
    <property type="entry name" value="Chaperone J-domain"/>
    <property type="match status" value="1"/>
</dbReference>
<dbReference type="AlphaFoldDB" id="B5H7V8"/>
<sequence>MGEMPGPSFSRDHYAVLGVEPSATSRQITTAYRRQVRALHPDSRPDGGSVRLEELAAVVAAYAVLRDPELRRRYDADRHRGRTSGARRIPVTDDRAPGPPARPRPAESPVAEPSGFAGRARPGPSVRAGPVRVHVQPQEAPYSSDPLTLLLRWAMEADPWQWP</sequence>
<dbReference type="PROSITE" id="PS50076">
    <property type="entry name" value="DNAJ_2"/>
    <property type="match status" value="1"/>
</dbReference>
<keyword evidence="4" id="KW-1185">Reference proteome</keyword>
<dbReference type="PRINTS" id="PR00625">
    <property type="entry name" value="JDOMAIN"/>
</dbReference>
<dbReference type="InterPro" id="IPR036869">
    <property type="entry name" value="J_dom_sf"/>
</dbReference>
<evidence type="ECO:0000313" key="3">
    <source>
        <dbReference type="EMBL" id="EDY62919.1"/>
    </source>
</evidence>
<accession>B5H7V8</accession>
<dbReference type="Pfam" id="PF00226">
    <property type="entry name" value="DnaJ"/>
    <property type="match status" value="1"/>
</dbReference>
<evidence type="ECO:0000313" key="4">
    <source>
        <dbReference type="Proteomes" id="UP000002805"/>
    </source>
</evidence>
<name>B5H7V8_STRE2</name>
<dbReference type="InterPro" id="IPR050817">
    <property type="entry name" value="DjlA_DnaK_co-chaperone"/>
</dbReference>
<dbReference type="Gene3D" id="1.10.287.110">
    <property type="entry name" value="DnaJ domain"/>
    <property type="match status" value="1"/>
</dbReference>
<gene>
    <name evidence="3" type="ORF">SSDG_01003</name>
</gene>
<dbReference type="InterPro" id="IPR001623">
    <property type="entry name" value="DnaJ_domain"/>
</dbReference>
<dbReference type="Proteomes" id="UP000002805">
    <property type="component" value="Chromosome"/>
</dbReference>
<dbReference type="SMART" id="SM00271">
    <property type="entry name" value="DnaJ"/>
    <property type="match status" value="1"/>
</dbReference>
<evidence type="ECO:0000256" key="1">
    <source>
        <dbReference type="SAM" id="MobiDB-lite"/>
    </source>
</evidence>
<organism evidence="3 4">
    <name type="scientific">Streptomyces pristinaespiralis (strain ATCC 25486 / DSM 40338 / CBS 914.69 / JCM 4507 / KCC S-0507 / NBRC 13074 / NRRL 2958 / 5647)</name>
    <dbReference type="NCBI Taxonomy" id="457429"/>
    <lineage>
        <taxon>Bacteria</taxon>
        <taxon>Bacillati</taxon>
        <taxon>Actinomycetota</taxon>
        <taxon>Actinomycetes</taxon>
        <taxon>Kitasatosporales</taxon>
        <taxon>Streptomycetaceae</taxon>
        <taxon>Streptomyces</taxon>
    </lineage>
</organism>
<reference evidence="4" key="1">
    <citation type="submission" date="2008-02" db="EMBL/GenBank/DDBJ databases">
        <authorList>
            <consortium name="The Broad Institute Genome Sequencing Platform"/>
            <person name="Fischbach M."/>
            <person name="Ward D."/>
            <person name="Young S."/>
            <person name="Jaffe D."/>
            <person name="Gnerre S."/>
            <person name="Berlin A."/>
            <person name="Heiman D."/>
            <person name="Hepburn T."/>
            <person name="Sykes S."/>
            <person name="Alvarado L."/>
            <person name="Kodira C.D."/>
            <person name="Straight P."/>
            <person name="Clardy J."/>
            <person name="Hung D."/>
            <person name="Kolter R."/>
            <person name="Mekalanos J."/>
            <person name="Walker S."/>
            <person name="Walsh C.T."/>
            <person name="Lander E."/>
            <person name="Galagan J."/>
            <person name="Nusbaum C."/>
            <person name="Birren B."/>
        </authorList>
    </citation>
    <scope>NUCLEOTIDE SEQUENCE [LARGE SCALE GENOMIC DNA]</scope>
    <source>
        <strain evidence="4">ATCC 25486 / DSM 40338 / CBS 914.69 / JCM 4507 / NBRC 13074 / NRRL 2958 / 5647</strain>
    </source>
</reference>
<dbReference type="PANTHER" id="PTHR24074">
    <property type="entry name" value="CO-CHAPERONE PROTEIN DJLA"/>
    <property type="match status" value="1"/>
</dbReference>
<evidence type="ECO:0000259" key="2">
    <source>
        <dbReference type="PROSITE" id="PS50076"/>
    </source>
</evidence>
<dbReference type="HOGENOM" id="CLU_017633_9_3_11"/>
<feature type="region of interest" description="Disordered" evidence="1">
    <location>
        <begin position="70"/>
        <end position="141"/>
    </location>
</feature>
<feature type="domain" description="J" evidence="2">
    <location>
        <begin position="12"/>
        <end position="78"/>
    </location>
</feature>
<protein>
    <recommendedName>
        <fullName evidence="2">J domain-containing protein</fullName>
    </recommendedName>
</protein>